<dbReference type="PANTHER" id="PTHR38474">
    <property type="entry name" value="SLR0299 PROTEIN"/>
    <property type="match status" value="1"/>
</dbReference>
<dbReference type="EMBL" id="FLUP01000001">
    <property type="protein sequence ID" value="SBV97000.1"/>
    <property type="molecule type" value="Genomic_DNA"/>
</dbReference>
<dbReference type="GO" id="GO:0008811">
    <property type="term" value="F:chloramphenicol O-acetyltransferase activity"/>
    <property type="evidence" value="ECO:0007669"/>
    <property type="project" value="InterPro"/>
</dbReference>
<dbReference type="PANTHER" id="PTHR38474:SF2">
    <property type="entry name" value="CHLORAMPHENICOL ACETYLTRANSFERASE"/>
    <property type="match status" value="1"/>
</dbReference>
<evidence type="ECO:0000256" key="1">
    <source>
        <dbReference type="SAM" id="MobiDB-lite"/>
    </source>
</evidence>
<reference evidence="2" key="1">
    <citation type="submission" date="2016-04" db="EMBL/GenBank/DDBJ databases">
        <authorList>
            <person name="Evans L.H."/>
            <person name="Alamgir A."/>
            <person name="Owens N."/>
            <person name="Weber N.D."/>
            <person name="Virtaneva K."/>
            <person name="Barbian K."/>
            <person name="Babar A."/>
            <person name="Rosenke K."/>
        </authorList>
    </citation>
    <scope>NUCLEOTIDE SEQUENCE</scope>
    <source>
        <strain evidence="2">92-2</strain>
    </source>
</reference>
<dbReference type="SUPFAM" id="SSF52777">
    <property type="entry name" value="CoA-dependent acyltransferases"/>
    <property type="match status" value="2"/>
</dbReference>
<dbReference type="RefSeq" id="WP_227118585.1">
    <property type="nucleotide sequence ID" value="NZ_LT598928.1"/>
</dbReference>
<protein>
    <recommendedName>
        <fullName evidence="3">Chloramphenicol O-acetyltransferase</fullName>
    </recommendedName>
</protein>
<name>A0A212JC33_9BACT</name>
<dbReference type="InterPro" id="IPR023213">
    <property type="entry name" value="CAT-like_dom_sf"/>
</dbReference>
<proteinExistence type="predicted"/>
<dbReference type="SMART" id="SM01059">
    <property type="entry name" value="CAT"/>
    <property type="match status" value="1"/>
</dbReference>
<dbReference type="Pfam" id="PF00302">
    <property type="entry name" value="CAT"/>
    <property type="match status" value="2"/>
</dbReference>
<sequence>MSEALSHPAGLVDQRHKRHARFVPIDLGTWPRRQYFDYYFNKIKCRYSITAQVDITGLMQAREGRRFFPCLLYLLMAAVNGESTPAESCSDTPAAKDEHSRSSVQMPLPLPEGGWPGKDVSRTFRLSMDAEGNLGWWTFCNPVYTLFHQSDCSFSDVWSEWTADFSTFYSRVLEDMARYGGVTGVTARPDKPGNFCSISSLPWLSFTSFAQDTYAESRMFFPLLRAGKHYEQSGRTLLPLSVCVHHAVADGFHTSWLFCRVQHLANVAKLWLR</sequence>
<dbReference type="Gene3D" id="3.30.559.10">
    <property type="entry name" value="Chloramphenicol acetyltransferase-like domain"/>
    <property type="match status" value="2"/>
</dbReference>
<evidence type="ECO:0008006" key="3">
    <source>
        <dbReference type="Google" id="ProtNLM"/>
    </source>
</evidence>
<accession>A0A212JC33</accession>
<organism evidence="2">
    <name type="scientific">uncultured Desulfovibrio sp</name>
    <dbReference type="NCBI Taxonomy" id="167968"/>
    <lineage>
        <taxon>Bacteria</taxon>
        <taxon>Pseudomonadati</taxon>
        <taxon>Thermodesulfobacteriota</taxon>
        <taxon>Desulfovibrionia</taxon>
        <taxon>Desulfovibrionales</taxon>
        <taxon>Desulfovibrionaceae</taxon>
        <taxon>Desulfovibrio</taxon>
        <taxon>environmental samples</taxon>
    </lineage>
</organism>
<dbReference type="AlphaFoldDB" id="A0A212JC33"/>
<feature type="region of interest" description="Disordered" evidence="1">
    <location>
        <begin position="84"/>
        <end position="108"/>
    </location>
</feature>
<dbReference type="InterPro" id="IPR001707">
    <property type="entry name" value="Cmp_AcTrfase"/>
</dbReference>
<gene>
    <name evidence="2" type="ORF">KM92DES2_10867</name>
</gene>
<evidence type="ECO:0000313" key="2">
    <source>
        <dbReference type="EMBL" id="SBV97000.1"/>
    </source>
</evidence>